<proteinExistence type="predicted"/>
<dbReference type="Gene3D" id="3.90.180.10">
    <property type="entry name" value="Medium-chain alcohol dehydrogenases, catalytic domain"/>
    <property type="match status" value="1"/>
</dbReference>
<reference evidence="4" key="1">
    <citation type="journal article" date="2019" name="Int. J. Syst. Evol. Microbiol.">
        <title>The Global Catalogue of Microorganisms (GCM) 10K type strain sequencing project: providing services to taxonomists for standard genome sequencing and annotation.</title>
        <authorList>
            <consortium name="The Broad Institute Genomics Platform"/>
            <consortium name="The Broad Institute Genome Sequencing Center for Infectious Disease"/>
            <person name="Wu L."/>
            <person name="Ma J."/>
        </authorList>
    </citation>
    <scope>NUCLEOTIDE SEQUENCE [LARGE SCALE GENOMIC DNA]</scope>
    <source>
        <strain evidence="4">JCM 4738</strain>
    </source>
</reference>
<evidence type="ECO:0000313" key="4">
    <source>
        <dbReference type="Proteomes" id="UP000642673"/>
    </source>
</evidence>
<accession>A0ABQ3F302</accession>
<comment type="caution">
    <text evidence="3">The sequence shown here is derived from an EMBL/GenBank/DDBJ whole genome shotgun (WGS) entry which is preliminary data.</text>
</comment>
<protein>
    <submittedName>
        <fullName evidence="3">Oxidoreductase</fullName>
    </submittedName>
</protein>
<evidence type="ECO:0000313" key="3">
    <source>
        <dbReference type="EMBL" id="GHB75820.1"/>
    </source>
</evidence>
<keyword evidence="4" id="KW-1185">Reference proteome</keyword>
<sequence length="292" mass="30291">MPDDAGKETVIPMRGIVMPDQLTSMQDTVTAQADDEILVAVRAVAPEIDEMIKAEPLPEGWLRGWDVAGVVMRAAPEGFSPKPGDRVVAVATSTEWSSCMALPTEYATVLPDHVSFEQAAALRVAVLTALRLVRSAGSVRGRAVLVTGAGAGIGRLLVELLAALGADVTALVAEAGQAAEAAELGAAWATADQAEVTGAFDIVYEAAEAGPTAAGGRLTADGGTVYLYESFAARHVDIGFFRFFGGPEQAGLRHFVFRTATPEDRGLAQLLDLMTTGELSLGPAAVAQTTAV</sequence>
<dbReference type="Gene3D" id="3.40.50.720">
    <property type="entry name" value="NAD(P)-binding Rossmann-like Domain"/>
    <property type="match status" value="1"/>
</dbReference>
<dbReference type="Proteomes" id="UP000642673">
    <property type="component" value="Unassembled WGS sequence"/>
</dbReference>
<dbReference type="PANTHER" id="PTHR48106:SF13">
    <property type="entry name" value="QUINONE OXIDOREDUCTASE-RELATED"/>
    <property type="match status" value="1"/>
</dbReference>
<evidence type="ECO:0000256" key="1">
    <source>
        <dbReference type="ARBA" id="ARBA00022857"/>
    </source>
</evidence>
<gene>
    <name evidence="3" type="ORF">GCM10010347_52870</name>
</gene>
<evidence type="ECO:0000256" key="2">
    <source>
        <dbReference type="ARBA" id="ARBA00023002"/>
    </source>
</evidence>
<name>A0ABQ3F302_9ACTN</name>
<dbReference type="InterPro" id="IPR011032">
    <property type="entry name" value="GroES-like_sf"/>
</dbReference>
<keyword evidence="2" id="KW-0560">Oxidoreductase</keyword>
<dbReference type="SUPFAM" id="SSF50129">
    <property type="entry name" value="GroES-like"/>
    <property type="match status" value="1"/>
</dbReference>
<dbReference type="SUPFAM" id="SSF51735">
    <property type="entry name" value="NAD(P)-binding Rossmann-fold domains"/>
    <property type="match status" value="1"/>
</dbReference>
<organism evidence="3 4">
    <name type="scientific">Streptomyces cirratus</name>
    <dbReference type="NCBI Taxonomy" id="68187"/>
    <lineage>
        <taxon>Bacteria</taxon>
        <taxon>Bacillati</taxon>
        <taxon>Actinomycetota</taxon>
        <taxon>Actinomycetes</taxon>
        <taxon>Kitasatosporales</taxon>
        <taxon>Streptomycetaceae</taxon>
        <taxon>Streptomyces</taxon>
    </lineage>
</organism>
<dbReference type="PANTHER" id="PTHR48106">
    <property type="entry name" value="QUINONE OXIDOREDUCTASE PIG3-RELATED"/>
    <property type="match status" value="1"/>
</dbReference>
<dbReference type="InterPro" id="IPR036291">
    <property type="entry name" value="NAD(P)-bd_dom_sf"/>
</dbReference>
<keyword evidence="1" id="KW-0521">NADP</keyword>
<dbReference type="EMBL" id="BMVP01000013">
    <property type="protein sequence ID" value="GHB75820.1"/>
    <property type="molecule type" value="Genomic_DNA"/>
</dbReference>